<sequence>MPFSEYSKLLVWLRKGGSKDFFNNVERQTRSKFYHGKSFAALAAAHPPILRFSTLPVTLKTLWEFTASLTWSGIMVASHLFHQLFTCGKILKSDVTGNLQKVKAEKGRAEKDSGIIGNLNQLVEAMEDEETRPVSDAVSKQLMELARRLQDDVTEINKTSLTEGAVKVIEGMIQGKQNKSRLASGCKSMD</sequence>
<evidence type="ECO:0000313" key="2">
    <source>
        <dbReference type="Proteomes" id="UP000717515"/>
    </source>
</evidence>
<accession>A0A9P8A6I3</accession>
<organism evidence="1 2">
    <name type="scientific">Mortierella alpina</name>
    <name type="common">Oleaginous fungus</name>
    <name type="synonym">Mortierella renispora</name>
    <dbReference type="NCBI Taxonomy" id="64518"/>
    <lineage>
        <taxon>Eukaryota</taxon>
        <taxon>Fungi</taxon>
        <taxon>Fungi incertae sedis</taxon>
        <taxon>Mucoromycota</taxon>
        <taxon>Mortierellomycotina</taxon>
        <taxon>Mortierellomycetes</taxon>
        <taxon>Mortierellales</taxon>
        <taxon>Mortierellaceae</taxon>
        <taxon>Mortierella</taxon>
    </lineage>
</organism>
<dbReference type="EMBL" id="JAIFTL010000107">
    <property type="protein sequence ID" value="KAG9323306.1"/>
    <property type="molecule type" value="Genomic_DNA"/>
</dbReference>
<comment type="caution">
    <text evidence="1">The sequence shown here is derived from an EMBL/GenBank/DDBJ whole genome shotgun (WGS) entry which is preliminary data.</text>
</comment>
<gene>
    <name evidence="1" type="ORF">KVV02_002285</name>
</gene>
<name>A0A9P8A6I3_MORAP</name>
<proteinExistence type="predicted"/>
<protein>
    <submittedName>
        <fullName evidence="1">Uncharacterized protein</fullName>
    </submittedName>
</protein>
<dbReference type="AlphaFoldDB" id="A0A9P8A6I3"/>
<dbReference type="Proteomes" id="UP000717515">
    <property type="component" value="Unassembled WGS sequence"/>
</dbReference>
<evidence type="ECO:0000313" key="1">
    <source>
        <dbReference type="EMBL" id="KAG9323306.1"/>
    </source>
</evidence>
<reference evidence="1" key="1">
    <citation type="submission" date="2021-07" db="EMBL/GenBank/DDBJ databases">
        <title>Draft genome of Mortierella alpina, strain LL118, isolated from an aspen leaf litter sample.</title>
        <authorList>
            <person name="Yang S."/>
            <person name="Vinatzer B.A."/>
        </authorList>
    </citation>
    <scope>NUCLEOTIDE SEQUENCE</scope>
    <source>
        <strain evidence="1">LL118</strain>
    </source>
</reference>